<evidence type="ECO:0000313" key="7">
    <source>
        <dbReference type="EMBL" id="SMO54547.1"/>
    </source>
</evidence>
<feature type="transmembrane region" description="Helical" evidence="5">
    <location>
        <begin position="81"/>
        <end position="114"/>
    </location>
</feature>
<feature type="transmembrane region" description="Helical" evidence="5">
    <location>
        <begin position="372"/>
        <end position="392"/>
    </location>
</feature>
<dbReference type="PRINTS" id="PR01035">
    <property type="entry name" value="TCRTETA"/>
</dbReference>
<feature type="transmembrane region" description="Helical" evidence="5">
    <location>
        <begin position="166"/>
        <end position="184"/>
    </location>
</feature>
<organism evidence="7 8">
    <name type="scientific">Thalassovita litoralis</name>
    <dbReference type="NCBI Taxonomy" id="1010611"/>
    <lineage>
        <taxon>Bacteria</taxon>
        <taxon>Pseudomonadati</taxon>
        <taxon>Pseudomonadota</taxon>
        <taxon>Alphaproteobacteria</taxon>
        <taxon>Rhodobacterales</taxon>
        <taxon>Roseobacteraceae</taxon>
        <taxon>Thalassovita</taxon>
    </lineage>
</organism>
<dbReference type="Pfam" id="PF07690">
    <property type="entry name" value="MFS_1"/>
    <property type="match status" value="1"/>
</dbReference>
<evidence type="ECO:0000313" key="8">
    <source>
        <dbReference type="Proteomes" id="UP000316030"/>
    </source>
</evidence>
<evidence type="ECO:0000256" key="5">
    <source>
        <dbReference type="SAM" id="Phobius"/>
    </source>
</evidence>
<gene>
    <name evidence="7" type="ORF">SAMN06265173_105122</name>
</gene>
<dbReference type="GO" id="GO:0022857">
    <property type="term" value="F:transmembrane transporter activity"/>
    <property type="evidence" value="ECO:0007669"/>
    <property type="project" value="InterPro"/>
</dbReference>
<dbReference type="PANTHER" id="PTHR23527">
    <property type="entry name" value="BLL3282 PROTEIN"/>
    <property type="match status" value="1"/>
</dbReference>
<feature type="transmembrane region" description="Helical" evidence="5">
    <location>
        <begin position="50"/>
        <end position="69"/>
    </location>
</feature>
<dbReference type="Proteomes" id="UP000316030">
    <property type="component" value="Unassembled WGS sequence"/>
</dbReference>
<dbReference type="EMBL" id="FXTO01000005">
    <property type="protein sequence ID" value="SMO54547.1"/>
    <property type="molecule type" value="Genomic_DNA"/>
</dbReference>
<name>A0A521C4V5_9RHOB</name>
<proteinExistence type="predicted"/>
<evidence type="ECO:0000256" key="4">
    <source>
        <dbReference type="ARBA" id="ARBA00023136"/>
    </source>
</evidence>
<dbReference type="AlphaFoldDB" id="A0A521C4V5"/>
<dbReference type="Gene3D" id="1.20.1250.20">
    <property type="entry name" value="MFS general substrate transporter like domains"/>
    <property type="match status" value="2"/>
</dbReference>
<comment type="subcellular location">
    <subcellularLocation>
        <location evidence="1">Membrane</location>
        <topology evidence="1">Multi-pass membrane protein</topology>
    </subcellularLocation>
</comment>
<dbReference type="InterPro" id="IPR052952">
    <property type="entry name" value="MFS-Transporter"/>
</dbReference>
<feature type="transmembrane region" description="Helical" evidence="5">
    <location>
        <begin position="21"/>
        <end position="44"/>
    </location>
</feature>
<evidence type="ECO:0000256" key="2">
    <source>
        <dbReference type="ARBA" id="ARBA00022692"/>
    </source>
</evidence>
<feature type="domain" description="Major facilitator superfamily (MFS) profile" evidence="6">
    <location>
        <begin position="12"/>
        <end position="396"/>
    </location>
</feature>
<dbReference type="InterPro" id="IPR036259">
    <property type="entry name" value="MFS_trans_sf"/>
</dbReference>
<protein>
    <submittedName>
        <fullName evidence="7">Predicted arabinose efflux permease, MFS family</fullName>
    </submittedName>
</protein>
<dbReference type="PANTHER" id="PTHR23527:SF1">
    <property type="entry name" value="BLL3282 PROTEIN"/>
    <property type="match status" value="1"/>
</dbReference>
<keyword evidence="3 5" id="KW-1133">Transmembrane helix</keyword>
<sequence length="399" mass="41096">MTLTREPQLGSALTLTTLSQIAATSSVLALTTIPTMVAVALGIAPHLLGYQVSLIYASGVFFSMLASGLVKRWGPGQVGQLALIGAGFGFLAMATGTLAGIALGSVMIGIGYALNNPSSSHVLSRLAPPKRRNLIFSIKQAGVPLGGMLAALALPPLSKVIGWQWALLLFACFPLGLAAIYQGFRPIWDTEKNPKAPVARGIWAGQKQVWNTPSLGVLAIIGFLYSGVQLSISAFVVAMLIEQFNWNPLTAALIAALMQGFGAVGRVFWGLVADWLGSGFLVLAIIGTLTGLCSLSFGAFGFAPALGIAATIVAGLAGSGWNGVMLAETAAASPGTGTLTGEVLTYTFVGVMVGPAMFSALYGLAGDFSTTFSLFSILGFAGAALSFARFLIVKTRGKA</sequence>
<reference evidence="7 8" key="1">
    <citation type="submission" date="2017-05" db="EMBL/GenBank/DDBJ databases">
        <authorList>
            <person name="Varghese N."/>
            <person name="Submissions S."/>
        </authorList>
    </citation>
    <scope>NUCLEOTIDE SEQUENCE [LARGE SCALE GENOMIC DNA]</scope>
    <source>
        <strain evidence="7 8">DSM 29506</strain>
    </source>
</reference>
<feature type="transmembrane region" description="Helical" evidence="5">
    <location>
        <begin position="275"/>
        <end position="295"/>
    </location>
</feature>
<keyword evidence="4 5" id="KW-0472">Membrane</keyword>
<dbReference type="GO" id="GO:0016020">
    <property type="term" value="C:membrane"/>
    <property type="evidence" value="ECO:0007669"/>
    <property type="project" value="UniProtKB-SubCell"/>
</dbReference>
<dbReference type="SUPFAM" id="SSF103473">
    <property type="entry name" value="MFS general substrate transporter"/>
    <property type="match status" value="1"/>
</dbReference>
<evidence type="ECO:0000256" key="3">
    <source>
        <dbReference type="ARBA" id="ARBA00022989"/>
    </source>
</evidence>
<dbReference type="InterPro" id="IPR001958">
    <property type="entry name" value="Tet-R_TetA/multi-R_MdtG-like"/>
</dbReference>
<feature type="transmembrane region" description="Helical" evidence="5">
    <location>
        <begin position="217"/>
        <end position="241"/>
    </location>
</feature>
<keyword evidence="8" id="KW-1185">Reference proteome</keyword>
<accession>A0A521C4V5</accession>
<dbReference type="InterPro" id="IPR011701">
    <property type="entry name" value="MFS"/>
</dbReference>
<feature type="transmembrane region" description="Helical" evidence="5">
    <location>
        <begin position="302"/>
        <end position="323"/>
    </location>
</feature>
<feature type="transmembrane region" description="Helical" evidence="5">
    <location>
        <begin position="343"/>
        <end position="365"/>
    </location>
</feature>
<evidence type="ECO:0000256" key="1">
    <source>
        <dbReference type="ARBA" id="ARBA00004141"/>
    </source>
</evidence>
<dbReference type="InterPro" id="IPR020846">
    <property type="entry name" value="MFS_dom"/>
</dbReference>
<evidence type="ECO:0000259" key="6">
    <source>
        <dbReference type="PROSITE" id="PS50850"/>
    </source>
</evidence>
<keyword evidence="2 5" id="KW-0812">Transmembrane</keyword>
<feature type="transmembrane region" description="Helical" evidence="5">
    <location>
        <begin position="248"/>
        <end position="269"/>
    </location>
</feature>
<dbReference type="PROSITE" id="PS50850">
    <property type="entry name" value="MFS"/>
    <property type="match status" value="1"/>
</dbReference>